<evidence type="ECO:0000313" key="1">
    <source>
        <dbReference type="EMBL" id="EKC59669.1"/>
    </source>
</evidence>
<proteinExistence type="predicted"/>
<dbReference type="AlphaFoldDB" id="K1SWE6"/>
<dbReference type="GO" id="GO:0008168">
    <property type="term" value="F:methyltransferase activity"/>
    <property type="evidence" value="ECO:0007669"/>
    <property type="project" value="UniProtKB-KW"/>
</dbReference>
<sequence>ESTFGELENRESLADAVLSAAKNAVEDNIPDYLGDLMYAADDSFLYGLSEDMITAMYKKAVTNSVAYMMMTRLGIDTEPLFEAEDFTVITNFNTPETLTPSVLRQAILRRWGLGKSPVPFLPLKAKSHHCGQRETGIQ</sequence>
<accession>K1SWE6</accession>
<organism evidence="1">
    <name type="scientific">human gut metagenome</name>
    <dbReference type="NCBI Taxonomy" id="408170"/>
    <lineage>
        <taxon>unclassified sequences</taxon>
        <taxon>metagenomes</taxon>
        <taxon>organismal metagenomes</taxon>
    </lineage>
</organism>
<keyword evidence="1" id="KW-0808">Transferase</keyword>
<protein>
    <submittedName>
        <fullName evidence="1">DNA methylase</fullName>
    </submittedName>
</protein>
<feature type="non-terminal residue" evidence="1">
    <location>
        <position position="1"/>
    </location>
</feature>
<comment type="caution">
    <text evidence="1">The sequence shown here is derived from an EMBL/GenBank/DDBJ whole genome shotgun (WGS) entry which is preliminary data.</text>
</comment>
<reference evidence="1" key="1">
    <citation type="journal article" date="2013" name="Environ. Microbiol.">
        <title>Microbiota from the distal guts of lean and obese adolescents exhibit partial functional redundancy besides clear differences in community structure.</title>
        <authorList>
            <person name="Ferrer M."/>
            <person name="Ruiz A."/>
            <person name="Lanza F."/>
            <person name="Haange S.B."/>
            <person name="Oberbach A."/>
            <person name="Till H."/>
            <person name="Bargiela R."/>
            <person name="Campoy C."/>
            <person name="Segura M.T."/>
            <person name="Richter M."/>
            <person name="von Bergen M."/>
            <person name="Seifert J."/>
            <person name="Suarez A."/>
        </authorList>
    </citation>
    <scope>NUCLEOTIDE SEQUENCE</scope>
</reference>
<dbReference type="EMBL" id="AJWZ01006473">
    <property type="protein sequence ID" value="EKC59669.1"/>
    <property type="molecule type" value="Genomic_DNA"/>
</dbReference>
<name>K1SWE6_9ZZZZ</name>
<gene>
    <name evidence="1" type="ORF">OBE_09380</name>
</gene>
<dbReference type="GO" id="GO:0032259">
    <property type="term" value="P:methylation"/>
    <property type="evidence" value="ECO:0007669"/>
    <property type="project" value="UniProtKB-KW"/>
</dbReference>
<keyword evidence="1" id="KW-0489">Methyltransferase</keyword>